<gene>
    <name evidence="10" type="ORF">JOE57_002737</name>
</gene>
<dbReference type="InterPro" id="IPR029001">
    <property type="entry name" value="ITPase-like_fam"/>
</dbReference>
<keyword evidence="3 7" id="KW-0547">Nucleotide-binding</keyword>
<dbReference type="SUPFAM" id="SSF52972">
    <property type="entry name" value="ITPase-like"/>
    <property type="match status" value="1"/>
</dbReference>
<feature type="active site" description="Proton acceptor" evidence="7">
    <location>
        <position position="95"/>
    </location>
</feature>
<comment type="catalytic activity">
    <reaction evidence="7">
        <text>XTP + H2O = XMP + diphosphate + H(+)</text>
        <dbReference type="Rhea" id="RHEA:28610"/>
        <dbReference type="ChEBI" id="CHEBI:15377"/>
        <dbReference type="ChEBI" id="CHEBI:15378"/>
        <dbReference type="ChEBI" id="CHEBI:33019"/>
        <dbReference type="ChEBI" id="CHEBI:57464"/>
        <dbReference type="ChEBI" id="CHEBI:61314"/>
        <dbReference type="EC" id="3.6.1.66"/>
    </reaction>
</comment>
<comment type="catalytic activity">
    <reaction evidence="7">
        <text>ITP + H2O = IMP + diphosphate + H(+)</text>
        <dbReference type="Rhea" id="RHEA:29399"/>
        <dbReference type="ChEBI" id="CHEBI:15377"/>
        <dbReference type="ChEBI" id="CHEBI:15378"/>
        <dbReference type="ChEBI" id="CHEBI:33019"/>
        <dbReference type="ChEBI" id="CHEBI:58053"/>
        <dbReference type="ChEBI" id="CHEBI:61402"/>
        <dbReference type="EC" id="3.6.1.66"/>
    </reaction>
</comment>
<evidence type="ECO:0000313" key="11">
    <source>
        <dbReference type="Proteomes" id="UP000704762"/>
    </source>
</evidence>
<evidence type="ECO:0000313" key="10">
    <source>
        <dbReference type="EMBL" id="MBM7799816.1"/>
    </source>
</evidence>
<dbReference type="RefSeq" id="WP_204918814.1">
    <property type="nucleotide sequence ID" value="NZ_BAAAQP010000003.1"/>
</dbReference>
<comment type="function">
    <text evidence="7">Pyrophosphatase that catalyzes the hydrolysis of nucleoside triphosphates to their monophosphate derivatives, with a high preference for the non-canonical purine nucleotides XTP (xanthosine triphosphate), dITP (deoxyinosine triphosphate) and ITP. Seems to function as a house-cleaning enzyme that removes non-canonical purine nucleotides from the nucleotide pool, thus preventing their incorporation into DNA/RNA and avoiding chromosomal lesions.</text>
</comment>
<evidence type="ECO:0000256" key="6">
    <source>
        <dbReference type="ARBA" id="ARBA00023080"/>
    </source>
</evidence>
<proteinExistence type="inferred from homology"/>
<feature type="binding site" evidence="7">
    <location>
        <position position="96"/>
    </location>
    <ligand>
        <name>substrate</name>
    </ligand>
</feature>
<keyword evidence="5 7" id="KW-0460">Magnesium</keyword>
<reference evidence="10 11" key="1">
    <citation type="submission" date="2021-01" db="EMBL/GenBank/DDBJ databases">
        <title>Sequencing the genomes of 1000 actinobacteria strains.</title>
        <authorList>
            <person name="Klenk H.-P."/>
        </authorList>
    </citation>
    <scope>NUCLEOTIDE SEQUENCE [LARGE SCALE GENOMIC DNA]</scope>
    <source>
        <strain evidence="10 11">DSM 18662</strain>
    </source>
</reference>
<comment type="catalytic activity">
    <reaction evidence="7">
        <text>dITP + H2O = dIMP + diphosphate + H(+)</text>
        <dbReference type="Rhea" id="RHEA:28342"/>
        <dbReference type="ChEBI" id="CHEBI:15377"/>
        <dbReference type="ChEBI" id="CHEBI:15378"/>
        <dbReference type="ChEBI" id="CHEBI:33019"/>
        <dbReference type="ChEBI" id="CHEBI:61194"/>
        <dbReference type="ChEBI" id="CHEBI:61382"/>
        <dbReference type="EC" id="3.6.1.66"/>
    </reaction>
</comment>
<dbReference type="PANTHER" id="PTHR11067:SF9">
    <property type="entry name" value="INOSINE TRIPHOSPHATE PYROPHOSPHATASE"/>
    <property type="match status" value="1"/>
</dbReference>
<dbReference type="InterPro" id="IPR002637">
    <property type="entry name" value="RdgB/HAM1"/>
</dbReference>
<evidence type="ECO:0000256" key="3">
    <source>
        <dbReference type="ARBA" id="ARBA00022741"/>
    </source>
</evidence>
<evidence type="ECO:0000256" key="2">
    <source>
        <dbReference type="ARBA" id="ARBA00022723"/>
    </source>
</evidence>
<dbReference type="EMBL" id="JAFBCF010000001">
    <property type="protein sequence ID" value="MBM7799816.1"/>
    <property type="molecule type" value="Genomic_DNA"/>
</dbReference>
<keyword evidence="2 7" id="KW-0479">Metal-binding</keyword>
<keyword evidence="6 7" id="KW-0546">Nucleotide metabolism</keyword>
<dbReference type="Gene3D" id="3.90.950.10">
    <property type="match status" value="1"/>
</dbReference>
<sequence length="223" mass="24149">MTRPPRPDLATRRPEPVEGRSSTPTQLLLATNNAHKLTELRRMLAAAQLDITVLGLADVEPYPEPAETEPTFEGNAVLKARYGMHRTGLPTLADDSGLAVDLLNGMPGVRSARWSGPGASDEENNALLLRQLADVDAPLRVARFVCAMALVLPTGRSEVRRGEMAGRLLDELRGSNGFGYDPMFVPEGERRTYAEMAAAEKDAISHRGKALRLMIPVLADALA</sequence>
<evidence type="ECO:0000256" key="8">
    <source>
        <dbReference type="RuleBase" id="RU003781"/>
    </source>
</evidence>
<feature type="binding site" evidence="7">
    <location>
        <begin position="206"/>
        <end position="207"/>
    </location>
    <ligand>
        <name>substrate</name>
    </ligand>
</feature>
<feature type="region of interest" description="Disordered" evidence="9">
    <location>
        <begin position="1"/>
        <end position="24"/>
    </location>
</feature>
<comment type="caution">
    <text evidence="7">Lacks conserved residue(s) required for the propagation of feature annotation.</text>
</comment>
<dbReference type="EC" id="3.6.1.66" evidence="7"/>
<keyword evidence="4 7" id="KW-0378">Hydrolase</keyword>
<dbReference type="Proteomes" id="UP000704762">
    <property type="component" value="Unassembled WGS sequence"/>
</dbReference>
<protein>
    <recommendedName>
        <fullName evidence="7">dITP/XTP pyrophosphatase</fullName>
        <ecNumber evidence="7">3.6.1.66</ecNumber>
    </recommendedName>
    <alternativeName>
        <fullName evidence="7">Non-canonical purine NTP pyrophosphatase</fullName>
    </alternativeName>
    <alternativeName>
        <fullName evidence="7">Non-standard purine NTP pyrophosphatase</fullName>
    </alternativeName>
    <alternativeName>
        <fullName evidence="7">Nucleoside-triphosphate diphosphatase</fullName>
    </alternativeName>
    <alternativeName>
        <fullName evidence="7">Nucleoside-triphosphate pyrophosphatase</fullName>
        <shortName evidence="7">NTPase</shortName>
    </alternativeName>
</protein>
<comment type="cofactor">
    <cofactor evidence="7">
        <name>Mg(2+)</name>
        <dbReference type="ChEBI" id="CHEBI:18420"/>
    </cofactor>
    <text evidence="7">Binds 1 Mg(2+) ion per subunit.</text>
</comment>
<feature type="binding site" evidence="7">
    <location>
        <position position="95"/>
    </location>
    <ligand>
        <name>Mg(2+)</name>
        <dbReference type="ChEBI" id="CHEBI:18420"/>
    </ligand>
</feature>
<evidence type="ECO:0000256" key="5">
    <source>
        <dbReference type="ARBA" id="ARBA00022842"/>
    </source>
</evidence>
<feature type="binding site" evidence="7">
    <location>
        <begin position="31"/>
        <end position="36"/>
    </location>
    <ligand>
        <name>substrate</name>
    </ligand>
</feature>
<dbReference type="HAMAP" id="MF_01405">
    <property type="entry name" value="Non_canon_purine_NTPase"/>
    <property type="match status" value="1"/>
</dbReference>
<organism evidence="10 11">
    <name type="scientific">Microlunatus panaciterrae</name>
    <dbReference type="NCBI Taxonomy" id="400768"/>
    <lineage>
        <taxon>Bacteria</taxon>
        <taxon>Bacillati</taxon>
        <taxon>Actinomycetota</taxon>
        <taxon>Actinomycetes</taxon>
        <taxon>Propionibacteriales</taxon>
        <taxon>Propionibacteriaceae</taxon>
        <taxon>Microlunatus</taxon>
    </lineage>
</organism>
<evidence type="ECO:0000256" key="4">
    <source>
        <dbReference type="ARBA" id="ARBA00022801"/>
    </source>
</evidence>
<dbReference type="InterPro" id="IPR020922">
    <property type="entry name" value="dITP/XTP_pyrophosphatase"/>
</dbReference>
<comment type="caution">
    <text evidence="10">The sequence shown here is derived from an EMBL/GenBank/DDBJ whole genome shotgun (WGS) entry which is preliminary data.</text>
</comment>
<dbReference type="NCBIfam" id="TIGR00042">
    <property type="entry name" value="RdgB/HAM1 family non-canonical purine NTP pyrophosphatase"/>
    <property type="match status" value="1"/>
</dbReference>
<dbReference type="CDD" id="cd00515">
    <property type="entry name" value="HAM1"/>
    <property type="match status" value="1"/>
</dbReference>
<evidence type="ECO:0000256" key="7">
    <source>
        <dbReference type="HAMAP-Rule" id="MF_01405"/>
    </source>
</evidence>
<feature type="binding site" evidence="7">
    <location>
        <position position="201"/>
    </location>
    <ligand>
        <name>substrate</name>
    </ligand>
</feature>
<feature type="binding site" evidence="7">
    <location>
        <begin position="178"/>
        <end position="181"/>
    </location>
    <ligand>
        <name>substrate</name>
    </ligand>
</feature>
<dbReference type="GO" id="GO:0036220">
    <property type="term" value="F:ITP diphosphatase activity"/>
    <property type="evidence" value="ECO:0007669"/>
    <property type="project" value="UniProtKB-EC"/>
</dbReference>
<name>A0ABS2RNR4_9ACTN</name>
<keyword evidence="11" id="KW-1185">Reference proteome</keyword>
<feature type="compositionally biased region" description="Basic and acidic residues" evidence="9">
    <location>
        <begin position="1"/>
        <end position="18"/>
    </location>
</feature>
<dbReference type="Pfam" id="PF01725">
    <property type="entry name" value="Ham1p_like"/>
    <property type="match status" value="1"/>
</dbReference>
<dbReference type="PANTHER" id="PTHR11067">
    <property type="entry name" value="INOSINE TRIPHOSPHATE PYROPHOSPHATASE/HAM1 PROTEIN"/>
    <property type="match status" value="1"/>
</dbReference>
<comment type="subunit">
    <text evidence="7">Homodimer.</text>
</comment>
<evidence type="ECO:0000256" key="9">
    <source>
        <dbReference type="SAM" id="MobiDB-lite"/>
    </source>
</evidence>
<comment type="similarity">
    <text evidence="1 7 8">Belongs to the HAM1 NTPase family.</text>
</comment>
<accession>A0ABS2RNR4</accession>
<evidence type="ECO:0000256" key="1">
    <source>
        <dbReference type="ARBA" id="ARBA00008023"/>
    </source>
</evidence>